<evidence type="ECO:0000313" key="2">
    <source>
        <dbReference type="EMBL" id="NLR67005.1"/>
    </source>
</evidence>
<dbReference type="AlphaFoldDB" id="A0A847S0T2"/>
<organism evidence="2 3">
    <name type="scientific">Chitinophaga varians</name>
    <dbReference type="NCBI Taxonomy" id="2202339"/>
    <lineage>
        <taxon>Bacteria</taxon>
        <taxon>Pseudomonadati</taxon>
        <taxon>Bacteroidota</taxon>
        <taxon>Chitinophagia</taxon>
        <taxon>Chitinophagales</taxon>
        <taxon>Chitinophagaceae</taxon>
        <taxon>Chitinophaga</taxon>
    </lineage>
</organism>
<dbReference type="Proteomes" id="UP000570474">
    <property type="component" value="Unassembled WGS sequence"/>
</dbReference>
<keyword evidence="1" id="KW-0732">Signal</keyword>
<name>A0A847S0T2_9BACT</name>
<dbReference type="PANTHER" id="PTHR37841">
    <property type="entry name" value="GLR2918 PROTEIN"/>
    <property type="match status" value="1"/>
</dbReference>
<sequence>MKNIVLLIACCLFAKAAVAQQPLIAFVPDKDIRDIGLFSEGLAWALTPGGSYGYIDTTGKMVIRPQFREAGTFREGLAIVGQSVNGTIRYGYVNRQGRLVVPCQYEDAYDFSCGRAAVRKNDVWEYIDRQGKTALGPAFIRIDSIIDKTYGGAYTEIKARPLSFHNGRLLVRKGKLHGFVDTAGHWVIPPAYAWAREFSDGVAVVAGKEIQQDSMPGNSELAQLYNKLPAGGPEYTTLVIDSTGKPLFTTAVKGLEEFVDGAALFYQDDKWGLMDKKGNFLIAPTFADQPYPVSCGVFFTQVNGNAEGNRDGYLQIYNTTGQSTGKTPLCNAEGHCIYDSHRAFFAGLMAVQVEDKWGFVDTTGKMVIPPVYKKISDFAESHAAVKTADGTLQVLRNPVK</sequence>
<dbReference type="SUPFAM" id="SSF69360">
    <property type="entry name" value="Cell wall binding repeat"/>
    <property type="match status" value="1"/>
</dbReference>
<protein>
    <submittedName>
        <fullName evidence="2">WG repeat-containing protein</fullName>
    </submittedName>
</protein>
<keyword evidence="3" id="KW-1185">Reference proteome</keyword>
<reference evidence="2 3" key="1">
    <citation type="submission" date="2020-04" db="EMBL/GenBank/DDBJ databases">
        <authorList>
            <person name="Yin C."/>
        </authorList>
    </citation>
    <scope>NUCLEOTIDE SEQUENCE [LARGE SCALE GENOMIC DNA]</scope>
    <source>
        <strain evidence="2 3">Ae27</strain>
    </source>
</reference>
<dbReference type="Pfam" id="PF14903">
    <property type="entry name" value="WG_beta_rep"/>
    <property type="match status" value="5"/>
</dbReference>
<evidence type="ECO:0000256" key="1">
    <source>
        <dbReference type="SAM" id="SignalP"/>
    </source>
</evidence>
<dbReference type="EMBL" id="JABAIA010000002">
    <property type="protein sequence ID" value="NLR67005.1"/>
    <property type="molecule type" value="Genomic_DNA"/>
</dbReference>
<evidence type="ECO:0000313" key="3">
    <source>
        <dbReference type="Proteomes" id="UP000570474"/>
    </source>
</evidence>
<feature type="chain" id="PRO_5032658971" evidence="1">
    <location>
        <begin position="20"/>
        <end position="400"/>
    </location>
</feature>
<proteinExistence type="predicted"/>
<comment type="caution">
    <text evidence="2">The sequence shown here is derived from an EMBL/GenBank/DDBJ whole genome shotgun (WGS) entry which is preliminary data.</text>
</comment>
<feature type="signal peptide" evidence="1">
    <location>
        <begin position="1"/>
        <end position="19"/>
    </location>
</feature>
<dbReference type="PANTHER" id="PTHR37841:SF1">
    <property type="entry name" value="DUF3298 DOMAIN-CONTAINING PROTEIN"/>
    <property type="match status" value="1"/>
</dbReference>
<dbReference type="InterPro" id="IPR032774">
    <property type="entry name" value="WG_beta_rep"/>
</dbReference>
<accession>A0A847S0T2</accession>
<gene>
    <name evidence="2" type="ORF">HGH92_22040</name>
</gene>
<dbReference type="RefSeq" id="WP_168872901.1">
    <property type="nucleotide sequence ID" value="NZ_JABAIA010000002.1"/>
</dbReference>